<evidence type="ECO:0000256" key="1">
    <source>
        <dbReference type="SAM" id="MobiDB-lite"/>
    </source>
</evidence>
<dbReference type="Proteomes" id="UP001589575">
    <property type="component" value="Unassembled WGS sequence"/>
</dbReference>
<evidence type="ECO:0000313" key="3">
    <source>
        <dbReference type="Proteomes" id="UP001589575"/>
    </source>
</evidence>
<proteinExistence type="predicted"/>
<organism evidence="2 3">
    <name type="scientific">Citricoccus parietis</name>
    <dbReference type="NCBI Taxonomy" id="592307"/>
    <lineage>
        <taxon>Bacteria</taxon>
        <taxon>Bacillati</taxon>
        <taxon>Actinomycetota</taxon>
        <taxon>Actinomycetes</taxon>
        <taxon>Micrococcales</taxon>
        <taxon>Micrococcaceae</taxon>
        <taxon>Citricoccus</taxon>
    </lineage>
</organism>
<evidence type="ECO:0000313" key="2">
    <source>
        <dbReference type="EMBL" id="MFB9072071.1"/>
    </source>
</evidence>
<dbReference type="EMBL" id="JBHMFI010000001">
    <property type="protein sequence ID" value="MFB9072071.1"/>
    <property type="molecule type" value="Genomic_DNA"/>
</dbReference>
<sequence length="98" mass="10369">MAGFVEAGGPSGVNRRGRQQPVAEANDIPCLETLPADTVATCLSAGEGRVLQRFRQCASMDHEAIVVRWKVLQVQTGQPVDNCGSVSGGPGWWPTTSC</sequence>
<feature type="region of interest" description="Disordered" evidence="1">
    <location>
        <begin position="1"/>
        <end position="20"/>
    </location>
</feature>
<comment type="caution">
    <text evidence="2">The sequence shown here is derived from an EMBL/GenBank/DDBJ whole genome shotgun (WGS) entry which is preliminary data.</text>
</comment>
<reference evidence="2 3" key="1">
    <citation type="submission" date="2024-09" db="EMBL/GenBank/DDBJ databases">
        <authorList>
            <person name="Sun Q."/>
            <person name="Mori K."/>
        </authorList>
    </citation>
    <scope>NUCLEOTIDE SEQUENCE [LARGE SCALE GENOMIC DNA]</scope>
    <source>
        <strain evidence="2 3">CCM 7609</strain>
    </source>
</reference>
<keyword evidence="3" id="KW-1185">Reference proteome</keyword>
<name>A0ABV5FZH2_9MICC</name>
<accession>A0ABV5FZH2</accession>
<protein>
    <submittedName>
        <fullName evidence="2">Uncharacterized protein</fullName>
    </submittedName>
</protein>
<gene>
    <name evidence="2" type="ORF">ACFFX0_12990</name>
</gene>